<evidence type="ECO:0000256" key="6">
    <source>
        <dbReference type="ARBA" id="ARBA00022970"/>
    </source>
</evidence>
<evidence type="ECO:0000313" key="11">
    <source>
        <dbReference type="Proteomes" id="UP000655830"/>
    </source>
</evidence>
<protein>
    <recommendedName>
        <fullName evidence="9">Branched-chain amino acid transport system carrier protein</fullName>
    </recommendedName>
</protein>
<evidence type="ECO:0000256" key="1">
    <source>
        <dbReference type="ARBA" id="ARBA00004651"/>
    </source>
</evidence>
<evidence type="ECO:0000256" key="3">
    <source>
        <dbReference type="ARBA" id="ARBA00022448"/>
    </source>
</evidence>
<evidence type="ECO:0000256" key="5">
    <source>
        <dbReference type="ARBA" id="ARBA00022692"/>
    </source>
</evidence>
<dbReference type="PANTHER" id="PTHR30588:SF0">
    <property type="entry name" value="BRANCHED-CHAIN AMINO ACID PERMEASE BRNQ"/>
    <property type="match status" value="1"/>
</dbReference>
<feature type="transmembrane region" description="Helical" evidence="9">
    <location>
        <begin position="312"/>
        <end position="333"/>
    </location>
</feature>
<dbReference type="GO" id="GO:0015190">
    <property type="term" value="F:L-leucine transmembrane transporter activity"/>
    <property type="evidence" value="ECO:0007669"/>
    <property type="project" value="TreeGrafter"/>
</dbReference>
<comment type="function">
    <text evidence="9">Component of the transport system for branched-chain amino acids.</text>
</comment>
<evidence type="ECO:0000256" key="8">
    <source>
        <dbReference type="ARBA" id="ARBA00023136"/>
    </source>
</evidence>
<feature type="transmembrane region" description="Helical" evidence="9">
    <location>
        <begin position="148"/>
        <end position="169"/>
    </location>
</feature>
<evidence type="ECO:0000256" key="7">
    <source>
        <dbReference type="ARBA" id="ARBA00022989"/>
    </source>
</evidence>
<feature type="transmembrane region" description="Helical" evidence="9">
    <location>
        <begin position="118"/>
        <end position="136"/>
    </location>
</feature>
<dbReference type="AlphaFoldDB" id="A0A926EFG1"/>
<feature type="transmembrane region" description="Helical" evidence="9">
    <location>
        <begin position="339"/>
        <end position="356"/>
    </location>
</feature>
<evidence type="ECO:0000313" key="10">
    <source>
        <dbReference type="EMBL" id="MBC8580121.1"/>
    </source>
</evidence>
<dbReference type="NCBIfam" id="TIGR00796">
    <property type="entry name" value="livcs"/>
    <property type="match status" value="1"/>
</dbReference>
<evidence type="ECO:0000256" key="4">
    <source>
        <dbReference type="ARBA" id="ARBA00022475"/>
    </source>
</evidence>
<feature type="transmembrane region" description="Helical" evidence="9">
    <location>
        <begin position="368"/>
        <end position="390"/>
    </location>
</feature>
<dbReference type="Proteomes" id="UP000655830">
    <property type="component" value="Unassembled WGS sequence"/>
</dbReference>
<dbReference type="EMBL" id="JACRSY010000017">
    <property type="protein sequence ID" value="MBC8580121.1"/>
    <property type="molecule type" value="Genomic_DNA"/>
</dbReference>
<dbReference type="GO" id="GO:0015188">
    <property type="term" value="F:L-isoleucine transmembrane transporter activity"/>
    <property type="evidence" value="ECO:0007669"/>
    <property type="project" value="TreeGrafter"/>
</dbReference>
<comment type="similarity">
    <text evidence="2 9">Belongs to the branched chain amino acid transporter family.</text>
</comment>
<evidence type="ECO:0000256" key="9">
    <source>
        <dbReference type="RuleBase" id="RU362122"/>
    </source>
</evidence>
<dbReference type="RefSeq" id="WP_249332993.1">
    <property type="nucleotide sequence ID" value="NZ_JACRSY010000017.1"/>
</dbReference>
<reference evidence="10" key="1">
    <citation type="submission" date="2020-08" db="EMBL/GenBank/DDBJ databases">
        <title>Genome public.</title>
        <authorList>
            <person name="Liu C."/>
            <person name="Sun Q."/>
        </authorList>
    </citation>
    <scope>NUCLEOTIDE SEQUENCE</scope>
    <source>
        <strain evidence="10">NSJ-12</strain>
    </source>
</reference>
<dbReference type="PANTHER" id="PTHR30588">
    <property type="entry name" value="BRANCHED-CHAIN AMINO ACID TRANSPORT SYSTEM 2 CARRIER PROTEIN"/>
    <property type="match status" value="1"/>
</dbReference>
<feature type="transmembrane region" description="Helical" evidence="9">
    <location>
        <begin position="81"/>
        <end position="98"/>
    </location>
</feature>
<name>A0A926EFG1_9FIRM</name>
<evidence type="ECO:0000256" key="2">
    <source>
        <dbReference type="ARBA" id="ARBA00008540"/>
    </source>
</evidence>
<keyword evidence="7 9" id="KW-1133">Transmembrane helix</keyword>
<dbReference type="Pfam" id="PF05525">
    <property type="entry name" value="Branch_AA_trans"/>
    <property type="match status" value="1"/>
</dbReference>
<proteinExistence type="inferred from homology"/>
<gene>
    <name evidence="10" type="primary">brnQ</name>
    <name evidence="10" type="ORF">H8718_11365</name>
</gene>
<comment type="subcellular location">
    <subcellularLocation>
        <location evidence="1 9">Cell membrane</location>
        <topology evidence="1 9">Multi-pass membrane protein</topology>
    </subcellularLocation>
</comment>
<dbReference type="GO" id="GO:0015818">
    <property type="term" value="P:isoleucine transport"/>
    <property type="evidence" value="ECO:0007669"/>
    <property type="project" value="TreeGrafter"/>
</dbReference>
<keyword evidence="11" id="KW-1185">Reference proteome</keyword>
<accession>A0A926EFG1</accession>
<dbReference type="InterPro" id="IPR004685">
    <property type="entry name" value="Brnchd-chn_aa_trnsp_Livcs"/>
</dbReference>
<sequence>MKKHNTMKDIIIIGFALFAMFFGSGNLIFPPYLGRLVGEQYVTAMIGFMIMGVGLPLLGVMATAKAGGSFDEIGNKVGKTFSIILMTALILAIGPFLAIPRTAATTFEISIRPFLPSVSPFIIIAIYFGINLFFVLSPNSIVDIIGKFLTPALLITLLILIVKGVLVPVSTLTDNTLPNTFTASLIEGYQTMDALAAVCFGGIIVTTIKSKGYTSTNEVIKMTLKSSLIAIGGLGIIYGGLMYLGAHTTNLVGEIEKTALVIMLAKQILGSAGTVFLAVAVALACLTTSIGLTTTGATYFSNLSRGKLSYKVAAILISVLSMAIALLGVDHIVGLTTPILKILYPIIIVLVLLTLIGKYVSSSCVYKVTVYVTLVVVLIDVLGKLFNITILQRLMSYLPLSSVDFAWLTPALLAFAVSKLFLCKTEKTA</sequence>
<comment type="caution">
    <text evidence="10">The sequence shown here is derived from an EMBL/GenBank/DDBJ whole genome shotgun (WGS) entry which is preliminary data.</text>
</comment>
<dbReference type="GO" id="GO:0005886">
    <property type="term" value="C:plasma membrane"/>
    <property type="evidence" value="ECO:0007669"/>
    <property type="project" value="UniProtKB-SubCell"/>
</dbReference>
<feature type="transmembrane region" description="Helical" evidence="9">
    <location>
        <begin position="41"/>
        <end position="60"/>
    </location>
</feature>
<feature type="transmembrane region" description="Helical" evidence="9">
    <location>
        <begin position="189"/>
        <end position="208"/>
    </location>
</feature>
<keyword evidence="4" id="KW-1003">Cell membrane</keyword>
<feature type="transmembrane region" description="Helical" evidence="9">
    <location>
        <begin position="275"/>
        <end position="300"/>
    </location>
</feature>
<organism evidence="10 11">
    <name type="scientific">Zhenhengia yiwuensis</name>
    <dbReference type="NCBI Taxonomy" id="2763666"/>
    <lineage>
        <taxon>Bacteria</taxon>
        <taxon>Bacillati</taxon>
        <taxon>Bacillota</taxon>
        <taxon>Clostridia</taxon>
        <taxon>Lachnospirales</taxon>
        <taxon>Lachnospiraceae</taxon>
        <taxon>Zhenhengia</taxon>
    </lineage>
</organism>
<keyword evidence="3 9" id="KW-0813">Transport</keyword>
<dbReference type="GO" id="GO:0015820">
    <property type="term" value="P:L-leucine transport"/>
    <property type="evidence" value="ECO:0007669"/>
    <property type="project" value="TreeGrafter"/>
</dbReference>
<feature type="transmembrane region" description="Helical" evidence="9">
    <location>
        <begin position="228"/>
        <end position="246"/>
    </location>
</feature>
<dbReference type="GO" id="GO:0005304">
    <property type="term" value="F:L-valine transmembrane transporter activity"/>
    <property type="evidence" value="ECO:0007669"/>
    <property type="project" value="TreeGrafter"/>
</dbReference>
<keyword evidence="8 9" id="KW-0472">Membrane</keyword>
<keyword evidence="5 9" id="KW-0812">Transmembrane</keyword>
<keyword evidence="6 9" id="KW-0029">Amino-acid transport</keyword>
<feature type="transmembrane region" description="Helical" evidence="9">
    <location>
        <begin position="405"/>
        <end position="422"/>
    </location>
</feature>
<feature type="transmembrane region" description="Helical" evidence="9">
    <location>
        <begin position="12"/>
        <end position="29"/>
    </location>
</feature>